<accession>G6YDF8</accession>
<reference evidence="3 4" key="1">
    <citation type="journal article" date="2012" name="J. Bacteriol.">
        <title>Draft Genome Sequence of Plant Growth-Promoting Rhizobium Mesorhizobium amorphae, Isolated from Zinc-Lead Mine Tailings.</title>
        <authorList>
            <person name="Hao X."/>
            <person name="Lin Y."/>
            <person name="Johnstone L."/>
            <person name="Baltrus D.A."/>
            <person name="Miller S.J."/>
            <person name="Wei G."/>
            <person name="Rensing C."/>
        </authorList>
    </citation>
    <scope>NUCLEOTIDE SEQUENCE [LARGE SCALE GENOMIC DNA]</scope>
    <source>
        <strain evidence="3 4">CCNWGS0123</strain>
    </source>
</reference>
<organism evidence="3 4">
    <name type="scientific">Mesorhizobium amorphae CCNWGS0123</name>
    <dbReference type="NCBI Taxonomy" id="1082933"/>
    <lineage>
        <taxon>Bacteria</taxon>
        <taxon>Pseudomonadati</taxon>
        <taxon>Pseudomonadota</taxon>
        <taxon>Alphaproteobacteria</taxon>
        <taxon>Hyphomicrobiales</taxon>
        <taxon>Phyllobacteriaceae</taxon>
        <taxon>Mesorhizobium</taxon>
    </lineage>
</organism>
<dbReference type="KEGG" id="mamo:A6B35_27020"/>
<dbReference type="RefSeq" id="WP_006203610.1">
    <property type="nucleotide sequence ID" value="NZ_AGSN01000130.1"/>
</dbReference>
<evidence type="ECO:0000256" key="1">
    <source>
        <dbReference type="SAM" id="MobiDB-lite"/>
    </source>
</evidence>
<evidence type="ECO:0000313" key="4">
    <source>
        <dbReference type="Proteomes" id="UP000002949"/>
    </source>
</evidence>
<dbReference type="STRING" id="1082933.A6B35_27020"/>
<dbReference type="Proteomes" id="UP000002949">
    <property type="component" value="Unassembled WGS sequence"/>
</dbReference>
<name>G6YDF8_9HYPH</name>
<protein>
    <submittedName>
        <fullName evidence="3">Uncharacterized protein</fullName>
    </submittedName>
</protein>
<dbReference type="PATRIC" id="fig|1082933.3.peg.3903"/>
<dbReference type="AlphaFoldDB" id="G6YDF8"/>
<keyword evidence="4" id="KW-1185">Reference proteome</keyword>
<feature type="region of interest" description="Disordered" evidence="1">
    <location>
        <begin position="1"/>
        <end position="25"/>
    </location>
</feature>
<keyword evidence="2" id="KW-0472">Membrane</keyword>
<dbReference type="EMBL" id="AGSN01000130">
    <property type="protein sequence ID" value="EHH10258.1"/>
    <property type="molecule type" value="Genomic_DNA"/>
</dbReference>
<keyword evidence="2" id="KW-0812">Transmembrane</keyword>
<evidence type="ECO:0000313" key="3">
    <source>
        <dbReference type="EMBL" id="EHH10258.1"/>
    </source>
</evidence>
<gene>
    <name evidence="3" type="ORF">MEA186_19977</name>
</gene>
<keyword evidence="2" id="KW-1133">Transmembrane helix</keyword>
<proteinExistence type="predicted"/>
<evidence type="ECO:0000256" key="2">
    <source>
        <dbReference type="SAM" id="Phobius"/>
    </source>
</evidence>
<sequence length="68" mass="7393">MDMKKENPAALAGANRANVTMPVSKDDGETNRVTCIDLQVRRLVARYMLSVQVAIVIAELAFSSGRAK</sequence>
<feature type="transmembrane region" description="Helical" evidence="2">
    <location>
        <begin position="44"/>
        <end position="62"/>
    </location>
</feature>